<reference evidence="6 7" key="1">
    <citation type="submission" date="2019-03" db="EMBL/GenBank/DDBJ databases">
        <title>Genomic Encyclopedia of Type Strains, Phase IV (KMG-IV): sequencing the most valuable type-strain genomes for metagenomic binning, comparative biology and taxonomic classification.</title>
        <authorList>
            <person name="Goeker M."/>
        </authorList>
    </citation>
    <scope>NUCLEOTIDE SEQUENCE [LARGE SCALE GENOMIC DNA]</scope>
    <source>
        <strain evidence="6 7">DSM 45934</strain>
    </source>
</reference>
<evidence type="ECO:0000313" key="6">
    <source>
        <dbReference type="EMBL" id="TCO55063.1"/>
    </source>
</evidence>
<protein>
    <submittedName>
        <fullName evidence="6">Helix-turn-helix protein</fullName>
    </submittedName>
</protein>
<dbReference type="SMART" id="SM00342">
    <property type="entry name" value="HTH_ARAC"/>
    <property type="match status" value="1"/>
</dbReference>
<dbReference type="InterPro" id="IPR037923">
    <property type="entry name" value="HTH-like"/>
</dbReference>
<comment type="caution">
    <text evidence="6">The sequence shown here is derived from an EMBL/GenBank/DDBJ whole genome shotgun (WGS) entry which is preliminary data.</text>
</comment>
<dbReference type="GO" id="GO:0043565">
    <property type="term" value="F:sequence-specific DNA binding"/>
    <property type="evidence" value="ECO:0007669"/>
    <property type="project" value="InterPro"/>
</dbReference>
<accession>A0A4R2J7H4</accession>
<dbReference type="Proteomes" id="UP000295680">
    <property type="component" value="Unassembled WGS sequence"/>
</dbReference>
<evidence type="ECO:0000256" key="3">
    <source>
        <dbReference type="ARBA" id="ARBA00023159"/>
    </source>
</evidence>
<dbReference type="PRINTS" id="PR00032">
    <property type="entry name" value="HTHARAC"/>
</dbReference>
<keyword evidence="1" id="KW-0805">Transcription regulation</keyword>
<dbReference type="InterPro" id="IPR050204">
    <property type="entry name" value="AraC_XylS_family_regulators"/>
</dbReference>
<dbReference type="SUPFAM" id="SSF46689">
    <property type="entry name" value="Homeodomain-like"/>
    <property type="match status" value="2"/>
</dbReference>
<keyword evidence="7" id="KW-1185">Reference proteome</keyword>
<dbReference type="PROSITE" id="PS00041">
    <property type="entry name" value="HTH_ARAC_FAMILY_1"/>
    <property type="match status" value="1"/>
</dbReference>
<keyword evidence="4" id="KW-0804">Transcription</keyword>
<keyword evidence="2" id="KW-0238">DNA-binding</keyword>
<evidence type="ECO:0000313" key="7">
    <source>
        <dbReference type="Proteomes" id="UP000295680"/>
    </source>
</evidence>
<evidence type="ECO:0000256" key="2">
    <source>
        <dbReference type="ARBA" id="ARBA00023125"/>
    </source>
</evidence>
<dbReference type="Pfam" id="PF12833">
    <property type="entry name" value="HTH_18"/>
    <property type="match status" value="1"/>
</dbReference>
<dbReference type="Gene3D" id="1.10.10.60">
    <property type="entry name" value="Homeodomain-like"/>
    <property type="match status" value="2"/>
</dbReference>
<evidence type="ECO:0000256" key="1">
    <source>
        <dbReference type="ARBA" id="ARBA00023015"/>
    </source>
</evidence>
<proteinExistence type="predicted"/>
<dbReference type="AlphaFoldDB" id="A0A4R2J7H4"/>
<dbReference type="EMBL" id="SLWS01000008">
    <property type="protein sequence ID" value="TCO55063.1"/>
    <property type="molecule type" value="Genomic_DNA"/>
</dbReference>
<dbReference type="InterPro" id="IPR018062">
    <property type="entry name" value="HTH_AraC-typ_CS"/>
</dbReference>
<dbReference type="SUPFAM" id="SSF51215">
    <property type="entry name" value="Regulatory protein AraC"/>
    <property type="match status" value="1"/>
</dbReference>
<dbReference type="GO" id="GO:0003700">
    <property type="term" value="F:DNA-binding transcription factor activity"/>
    <property type="evidence" value="ECO:0007669"/>
    <property type="project" value="InterPro"/>
</dbReference>
<dbReference type="InterPro" id="IPR018060">
    <property type="entry name" value="HTH_AraC"/>
</dbReference>
<name>A0A4R2J7H4_9PSEU</name>
<evidence type="ECO:0000259" key="5">
    <source>
        <dbReference type="PROSITE" id="PS01124"/>
    </source>
</evidence>
<dbReference type="PROSITE" id="PS01124">
    <property type="entry name" value="HTH_ARAC_FAMILY_2"/>
    <property type="match status" value="1"/>
</dbReference>
<gene>
    <name evidence="6" type="ORF">EV192_108351</name>
</gene>
<dbReference type="InterPro" id="IPR020449">
    <property type="entry name" value="Tscrpt_reg_AraC-type_HTH"/>
</dbReference>
<dbReference type="PANTHER" id="PTHR46796:SF7">
    <property type="entry name" value="ARAC FAMILY TRANSCRIPTIONAL REGULATOR"/>
    <property type="match status" value="1"/>
</dbReference>
<evidence type="ECO:0000256" key="4">
    <source>
        <dbReference type="ARBA" id="ARBA00023163"/>
    </source>
</evidence>
<dbReference type="InterPro" id="IPR009057">
    <property type="entry name" value="Homeodomain-like_sf"/>
</dbReference>
<dbReference type="InterPro" id="IPR032783">
    <property type="entry name" value="AraC_lig"/>
</dbReference>
<dbReference type="OrthoDB" id="241790at2"/>
<dbReference type="RefSeq" id="WP_132122825.1">
    <property type="nucleotide sequence ID" value="NZ_SLWS01000008.1"/>
</dbReference>
<feature type="domain" description="HTH araC/xylS-type" evidence="5">
    <location>
        <begin position="183"/>
        <end position="281"/>
    </location>
</feature>
<organism evidence="6 7">
    <name type="scientific">Actinocrispum wychmicini</name>
    <dbReference type="NCBI Taxonomy" id="1213861"/>
    <lineage>
        <taxon>Bacteria</taxon>
        <taxon>Bacillati</taxon>
        <taxon>Actinomycetota</taxon>
        <taxon>Actinomycetes</taxon>
        <taxon>Pseudonocardiales</taxon>
        <taxon>Pseudonocardiaceae</taxon>
        <taxon>Actinocrispum</taxon>
    </lineage>
</organism>
<keyword evidence="3" id="KW-0010">Activator</keyword>
<sequence>MAETTLNFAVSPHDGDALSDVLQAVHLHGGAMERVFADHVNHPSGTRLLHIVETGSARVECPGGVVVDLGVGDLALLARGDAHTIRAVPTAQWVTGQFVVDNLVADPLLGVLPPVVVIRADTAWLSVSLDLILVELVTPRPGSRVMLSRVLDLLFIHALRAWAADNRHASPGWLTAAMDPRLGPVLSAIHQAPGRDWSVTELARLATLSRSAFATRFATLLGQPPAAYVHRQRLERAAHLLLSTTEPVGRVAERVGYASEAAFSRAFTRAYGKSPRSWRRTG</sequence>
<dbReference type="Pfam" id="PF12852">
    <property type="entry name" value="Cupin_6"/>
    <property type="match status" value="1"/>
</dbReference>
<dbReference type="PANTHER" id="PTHR46796">
    <property type="entry name" value="HTH-TYPE TRANSCRIPTIONAL ACTIVATOR RHAS-RELATED"/>
    <property type="match status" value="1"/>
</dbReference>